<organism evidence="1 2">
    <name type="scientific">Marinicella pacifica</name>
    <dbReference type="NCBI Taxonomy" id="1171543"/>
    <lineage>
        <taxon>Bacteria</taxon>
        <taxon>Pseudomonadati</taxon>
        <taxon>Pseudomonadota</taxon>
        <taxon>Gammaproteobacteria</taxon>
        <taxon>Lysobacterales</taxon>
        <taxon>Marinicellaceae</taxon>
        <taxon>Marinicella</taxon>
    </lineage>
</organism>
<proteinExistence type="predicted"/>
<protein>
    <submittedName>
        <fullName evidence="1">Uncharacterized protein</fullName>
    </submittedName>
</protein>
<reference evidence="1" key="2">
    <citation type="submission" date="2020-09" db="EMBL/GenBank/DDBJ databases">
        <authorList>
            <person name="Sun Q."/>
            <person name="Zhou Y."/>
        </authorList>
    </citation>
    <scope>NUCLEOTIDE SEQUENCE</scope>
    <source>
        <strain evidence="1">CGMCC 1.12181</strain>
    </source>
</reference>
<dbReference type="RefSeq" id="WP_188365330.1">
    <property type="nucleotide sequence ID" value="NZ_BAABJF010000001.1"/>
</dbReference>
<reference evidence="1" key="1">
    <citation type="journal article" date="2014" name="Int. J. Syst. Evol. Microbiol.">
        <title>Complete genome sequence of Corynebacterium casei LMG S-19264T (=DSM 44701T), isolated from a smear-ripened cheese.</title>
        <authorList>
            <consortium name="US DOE Joint Genome Institute (JGI-PGF)"/>
            <person name="Walter F."/>
            <person name="Albersmeier A."/>
            <person name="Kalinowski J."/>
            <person name="Ruckert C."/>
        </authorList>
    </citation>
    <scope>NUCLEOTIDE SEQUENCE</scope>
    <source>
        <strain evidence="1">CGMCC 1.12181</strain>
    </source>
</reference>
<sequence>MTTSQTHLIQLQKALVPVTKMVIKFGLQCHEFKENIEFAYIQAAKELLREENRTATNQAIAVKTGIDRRKVAEHNKALKHKKGFNKMDLVILALQKCKAGGQKTLSMARLSQIIDGIYGHHIRAKAVINELIQAEMLTPEKNRYRITDALHQKLSLQAELADEVDVTTQRLFETFFKKMFGQDGDLLTQKTLQSSQIPPRKQARLQQQIKHRLSLFEKNVENLINEYVANVPEGTYPKIGLCQFQFNEMSDPENH</sequence>
<evidence type="ECO:0000313" key="2">
    <source>
        <dbReference type="Proteomes" id="UP000605253"/>
    </source>
</evidence>
<dbReference type="AlphaFoldDB" id="A0A917CTK7"/>
<keyword evidence="2" id="KW-1185">Reference proteome</keyword>
<dbReference type="Proteomes" id="UP000605253">
    <property type="component" value="Unassembled WGS sequence"/>
</dbReference>
<comment type="caution">
    <text evidence="1">The sequence shown here is derived from an EMBL/GenBank/DDBJ whole genome shotgun (WGS) entry which is preliminary data.</text>
</comment>
<gene>
    <name evidence="1" type="ORF">GCM10011365_17290</name>
</gene>
<name>A0A917CTK7_9GAMM</name>
<accession>A0A917CTK7</accession>
<dbReference type="EMBL" id="BMEO01000006">
    <property type="protein sequence ID" value="GGF96481.1"/>
    <property type="molecule type" value="Genomic_DNA"/>
</dbReference>
<evidence type="ECO:0000313" key="1">
    <source>
        <dbReference type="EMBL" id="GGF96481.1"/>
    </source>
</evidence>